<keyword evidence="5 6" id="KW-0472">Membrane</keyword>
<feature type="transmembrane region" description="Helical" evidence="6">
    <location>
        <begin position="113"/>
        <end position="132"/>
    </location>
</feature>
<feature type="transmembrane region" description="Helical" evidence="6">
    <location>
        <begin position="39"/>
        <end position="60"/>
    </location>
</feature>
<dbReference type="PATRIC" id="fig|280505.15.peg.4087"/>
<feature type="transmembrane region" description="Helical" evidence="6">
    <location>
        <begin position="173"/>
        <end position="190"/>
    </location>
</feature>
<dbReference type="EMBL" id="CP012030">
    <property type="protein sequence ID" value="ALO28325.1"/>
    <property type="molecule type" value="Genomic_DNA"/>
</dbReference>
<evidence type="ECO:0000256" key="6">
    <source>
        <dbReference type="SAM" id="Phobius"/>
    </source>
</evidence>
<sequence>MGPLYGNWDCNFVKRRYFCHLRIVETQRGNMGHWSSGELILAVVFTVVLGFLVYLDLFVLNKKAHKIPFKESIYWSLFWFSLAISFGIFIYVMNQSSGDPTLGKTKALEFITGYFLEYSLSVDNLFVFIMVFQKFRITPQYQPLILKWGIIGALFFRAIMIFIGAELVSQFDWILYLFGIFLLYTAMKMFTHREEEDFHPESSLVVKLAKKILPMTRNHYPEKFVVLEHGRYLFTSTFIILLIVEFSDILFALDSIPAVFSITTDAFIVYTSNIFAILGLRSLYFMLSGVMELFIFLKRGVSVLLAFVGIKLLLPLFSPYIFGYEIHIPILVSLGIILGTLVISILASVPHYLKIKNGT</sequence>
<name>A0A0S2IXR4_LEPBO</name>
<protein>
    <submittedName>
        <fullName evidence="7">Integral membrane protein, TerC family</fullName>
    </submittedName>
</protein>
<dbReference type="PANTHER" id="PTHR30238:SF0">
    <property type="entry name" value="THYLAKOID MEMBRANE PROTEIN TERC, CHLOROPLASTIC"/>
    <property type="match status" value="1"/>
</dbReference>
<dbReference type="NCBIfam" id="TIGR03718">
    <property type="entry name" value="R_switched_Alx"/>
    <property type="match status" value="1"/>
</dbReference>
<dbReference type="AlphaFoldDB" id="A0A0S2IXR4"/>
<comment type="subcellular location">
    <subcellularLocation>
        <location evidence="1">Membrane</location>
        <topology evidence="1">Multi-pass membrane protein</topology>
    </subcellularLocation>
</comment>
<dbReference type="GO" id="GO:0016020">
    <property type="term" value="C:membrane"/>
    <property type="evidence" value="ECO:0007669"/>
    <property type="project" value="UniProtKB-SubCell"/>
</dbReference>
<organism evidence="7">
    <name type="scientific">Leptospira borgpetersenii serovar Ballum</name>
    <dbReference type="NCBI Taxonomy" id="280505"/>
    <lineage>
        <taxon>Bacteria</taxon>
        <taxon>Pseudomonadati</taxon>
        <taxon>Spirochaetota</taxon>
        <taxon>Spirochaetia</taxon>
        <taxon>Leptospirales</taxon>
        <taxon>Leptospiraceae</taxon>
        <taxon>Leptospira</taxon>
    </lineage>
</organism>
<keyword evidence="4 6" id="KW-1133">Transmembrane helix</keyword>
<dbReference type="InterPro" id="IPR005496">
    <property type="entry name" value="Integral_membrane_TerC"/>
</dbReference>
<keyword evidence="3 6" id="KW-0812">Transmembrane</keyword>
<evidence type="ECO:0000313" key="7">
    <source>
        <dbReference type="EMBL" id="ALO28325.1"/>
    </source>
</evidence>
<dbReference type="PANTHER" id="PTHR30238">
    <property type="entry name" value="MEMBRANE BOUND PREDICTED REDOX MODULATOR"/>
    <property type="match status" value="1"/>
</dbReference>
<dbReference type="InterPro" id="IPR022369">
    <property type="entry name" value="Integral_membrane_TerC_rswitch"/>
</dbReference>
<reference evidence="7 8" key="1">
    <citation type="journal article" date="2015" name="PLoS Negl. Trop. Dis.">
        <title>Distribution of Plasmids in Distinct Leptospira Pathogenic Species.</title>
        <authorList>
            <person name="Wang Y."/>
            <person name="Zhuang X."/>
            <person name="Zhong Y."/>
            <person name="Zhang C."/>
            <person name="Zhang Y."/>
            <person name="Zeng L."/>
            <person name="Zhu Y."/>
            <person name="He P."/>
            <person name="Dong K."/>
            <person name="Pal U."/>
            <person name="Guo X."/>
            <person name="Qin J."/>
        </authorList>
    </citation>
    <scope>NUCLEOTIDE SEQUENCE [LARGE SCALE GENOMIC DNA]</scope>
    <source>
        <strain evidence="7 8">56604</strain>
    </source>
</reference>
<evidence type="ECO:0000256" key="1">
    <source>
        <dbReference type="ARBA" id="ARBA00004141"/>
    </source>
</evidence>
<evidence type="ECO:0000256" key="3">
    <source>
        <dbReference type="ARBA" id="ARBA00022692"/>
    </source>
</evidence>
<comment type="similarity">
    <text evidence="2">Belongs to the TerC family.</text>
</comment>
<feature type="transmembrane region" description="Helical" evidence="6">
    <location>
        <begin position="328"/>
        <end position="353"/>
    </location>
</feature>
<feature type="transmembrane region" description="Helical" evidence="6">
    <location>
        <begin position="144"/>
        <end position="167"/>
    </location>
</feature>
<evidence type="ECO:0000256" key="4">
    <source>
        <dbReference type="ARBA" id="ARBA00022989"/>
    </source>
</evidence>
<evidence type="ECO:0000256" key="5">
    <source>
        <dbReference type="ARBA" id="ARBA00023136"/>
    </source>
</evidence>
<feature type="transmembrane region" description="Helical" evidence="6">
    <location>
        <begin position="259"/>
        <end position="280"/>
    </location>
</feature>
<evidence type="ECO:0000256" key="2">
    <source>
        <dbReference type="ARBA" id="ARBA00007511"/>
    </source>
</evidence>
<dbReference type="Proteomes" id="UP000058857">
    <property type="component" value="Chromosome 2"/>
</dbReference>
<proteinExistence type="inferred from homology"/>
<gene>
    <name evidence="7" type="ORF">LBBP_04199</name>
</gene>
<feature type="transmembrane region" description="Helical" evidence="6">
    <location>
        <begin position="232"/>
        <end position="253"/>
    </location>
</feature>
<accession>A0A0S2IXR4</accession>
<feature type="transmembrane region" description="Helical" evidence="6">
    <location>
        <begin position="301"/>
        <end position="322"/>
    </location>
</feature>
<feature type="transmembrane region" description="Helical" evidence="6">
    <location>
        <begin position="72"/>
        <end position="93"/>
    </location>
</feature>
<evidence type="ECO:0000313" key="8">
    <source>
        <dbReference type="Proteomes" id="UP000058857"/>
    </source>
</evidence>
<dbReference type="Pfam" id="PF03741">
    <property type="entry name" value="TerC"/>
    <property type="match status" value="1"/>
</dbReference>